<dbReference type="PANTHER" id="PTHR30353:SF15">
    <property type="entry name" value="INNER MEMBRANE PROTEIN YABI"/>
    <property type="match status" value="1"/>
</dbReference>
<dbReference type="AlphaFoldDB" id="A0A542DMT2"/>
<dbReference type="Proteomes" id="UP000320876">
    <property type="component" value="Unassembled WGS sequence"/>
</dbReference>
<dbReference type="EMBL" id="VFML01000001">
    <property type="protein sequence ID" value="TQJ04389.1"/>
    <property type="molecule type" value="Genomic_DNA"/>
</dbReference>
<name>A0A542DMT2_AMYCI</name>
<comment type="caution">
    <text evidence="9">The sequence shown here is derived from an EMBL/GenBank/DDBJ whole genome shotgun (WGS) entry which is preliminary data.</text>
</comment>
<dbReference type="RefSeq" id="WP_142002234.1">
    <property type="nucleotide sequence ID" value="NZ_VFML01000001.1"/>
</dbReference>
<feature type="domain" description="VTT" evidence="8">
    <location>
        <begin position="32"/>
        <end position="161"/>
    </location>
</feature>
<dbReference type="InterPro" id="IPR032818">
    <property type="entry name" value="DedA-like"/>
</dbReference>
<dbReference type="InterPro" id="IPR032816">
    <property type="entry name" value="VTT_dom"/>
</dbReference>
<evidence type="ECO:0000259" key="8">
    <source>
        <dbReference type="Pfam" id="PF09335"/>
    </source>
</evidence>
<keyword evidence="6 7" id="KW-0472">Membrane</keyword>
<keyword evidence="3 7" id="KW-1003">Cell membrane</keyword>
<dbReference type="PANTHER" id="PTHR30353">
    <property type="entry name" value="INNER MEMBRANE PROTEIN DEDA-RELATED"/>
    <property type="match status" value="1"/>
</dbReference>
<dbReference type="OrthoDB" id="9813426at2"/>
<dbReference type="Pfam" id="PF09335">
    <property type="entry name" value="VTT_dom"/>
    <property type="match status" value="1"/>
</dbReference>
<evidence type="ECO:0000256" key="3">
    <source>
        <dbReference type="ARBA" id="ARBA00022475"/>
    </source>
</evidence>
<feature type="transmembrane region" description="Helical" evidence="7">
    <location>
        <begin position="7"/>
        <end position="25"/>
    </location>
</feature>
<evidence type="ECO:0000256" key="1">
    <source>
        <dbReference type="ARBA" id="ARBA00004651"/>
    </source>
</evidence>
<feature type="transmembrane region" description="Helical" evidence="7">
    <location>
        <begin position="110"/>
        <end position="127"/>
    </location>
</feature>
<keyword evidence="5 7" id="KW-1133">Transmembrane helix</keyword>
<evidence type="ECO:0000313" key="9">
    <source>
        <dbReference type="EMBL" id="TQJ04389.1"/>
    </source>
</evidence>
<feature type="transmembrane region" description="Helical" evidence="7">
    <location>
        <begin position="174"/>
        <end position="193"/>
    </location>
</feature>
<evidence type="ECO:0000256" key="4">
    <source>
        <dbReference type="ARBA" id="ARBA00022692"/>
    </source>
</evidence>
<proteinExistence type="inferred from homology"/>
<reference evidence="9 10" key="1">
    <citation type="submission" date="2019-06" db="EMBL/GenBank/DDBJ databases">
        <title>Sequencing the genomes of 1000 actinobacteria strains.</title>
        <authorList>
            <person name="Klenk H.-P."/>
        </authorList>
    </citation>
    <scope>NUCLEOTIDE SEQUENCE [LARGE SCALE GENOMIC DNA]</scope>
    <source>
        <strain evidence="9 10">DSM 45679</strain>
    </source>
</reference>
<evidence type="ECO:0000256" key="6">
    <source>
        <dbReference type="ARBA" id="ARBA00023136"/>
    </source>
</evidence>
<evidence type="ECO:0000256" key="7">
    <source>
        <dbReference type="RuleBase" id="RU367016"/>
    </source>
</evidence>
<sequence length="197" mass="20930">MHFDHWLATIPAVGVYLVVAGVVGLESLGIPLPGELVLITAALLAGRHTGVDPLWVGGCAGAGAIAGDSAGYAIGRRYGRRLFERAGRRFPRHFGPEPLGRAERLFARRGAWAVFLGRFVALLRILAGPLAGSLRMRYPAFLAANALGGIVWAGAMTLLGYYLGVAAERWLSGFSWLALLLAVLTGGATVVLLRRTR</sequence>
<evidence type="ECO:0000256" key="2">
    <source>
        <dbReference type="ARBA" id="ARBA00010792"/>
    </source>
</evidence>
<keyword evidence="10" id="KW-1185">Reference proteome</keyword>
<comment type="similarity">
    <text evidence="2 7">Belongs to the DedA family.</text>
</comment>
<protein>
    <submittedName>
        <fullName evidence="9">Membrane protein DedA with SNARE-associated domain</fullName>
    </submittedName>
</protein>
<gene>
    <name evidence="9" type="ORF">FB471_4178</name>
</gene>
<evidence type="ECO:0000313" key="10">
    <source>
        <dbReference type="Proteomes" id="UP000320876"/>
    </source>
</evidence>
<comment type="subcellular location">
    <subcellularLocation>
        <location evidence="1 7">Cell membrane</location>
        <topology evidence="1 7">Multi-pass membrane protein</topology>
    </subcellularLocation>
</comment>
<accession>A0A542DMT2</accession>
<organism evidence="9 10">
    <name type="scientific">Amycolatopsis cihanbeyliensis</name>
    <dbReference type="NCBI Taxonomy" id="1128664"/>
    <lineage>
        <taxon>Bacteria</taxon>
        <taxon>Bacillati</taxon>
        <taxon>Actinomycetota</taxon>
        <taxon>Actinomycetes</taxon>
        <taxon>Pseudonocardiales</taxon>
        <taxon>Pseudonocardiaceae</taxon>
        <taxon>Amycolatopsis</taxon>
    </lineage>
</organism>
<feature type="transmembrane region" description="Helical" evidence="7">
    <location>
        <begin position="139"/>
        <end position="162"/>
    </location>
</feature>
<keyword evidence="4 7" id="KW-0812">Transmembrane</keyword>
<evidence type="ECO:0000256" key="5">
    <source>
        <dbReference type="ARBA" id="ARBA00022989"/>
    </source>
</evidence>
<dbReference type="GO" id="GO:0005886">
    <property type="term" value="C:plasma membrane"/>
    <property type="evidence" value="ECO:0007669"/>
    <property type="project" value="UniProtKB-SubCell"/>
</dbReference>